<evidence type="ECO:0000313" key="1">
    <source>
        <dbReference type="EMBL" id="ELS58475.1"/>
    </source>
</evidence>
<dbReference type="SUPFAM" id="SSF52317">
    <property type="entry name" value="Class I glutamine amidotransferase-like"/>
    <property type="match status" value="1"/>
</dbReference>
<dbReference type="Gene3D" id="3.40.50.880">
    <property type="match status" value="1"/>
</dbReference>
<name>L8PPP1_STRVR</name>
<dbReference type="PATRIC" id="fig|1160705.3.peg.550"/>
<evidence type="ECO:0000313" key="2">
    <source>
        <dbReference type="Proteomes" id="UP000011205"/>
    </source>
</evidence>
<protein>
    <submittedName>
        <fullName evidence="1">Putative ThiJ/PfpI domain protein</fullName>
    </submittedName>
</protein>
<sequence>MLGTGAAWSSRVVQDGNLITGQNPQSSEDTAERVLRALAD</sequence>
<dbReference type="RefSeq" id="WP_003995900.1">
    <property type="nucleotide sequence ID" value="NZ_AMLP01000021.1"/>
</dbReference>
<reference evidence="1 2" key="1">
    <citation type="journal article" date="2013" name="Genome Announc.">
        <title>Draft Genome Sequence of Streptomyces viridochromogenes Strain Tu57, Producer of Avilamycin.</title>
        <authorList>
            <person name="Gruning B.A."/>
            <person name="Erxleben A."/>
            <person name="Hahnlein A."/>
            <person name="Gunther S."/>
        </authorList>
    </citation>
    <scope>NUCLEOTIDE SEQUENCE [LARGE SCALE GENOMIC DNA]</scope>
    <source>
        <strain evidence="1 2">Tue57</strain>
    </source>
</reference>
<dbReference type="EMBL" id="AMLP01000021">
    <property type="protein sequence ID" value="ELS58475.1"/>
    <property type="molecule type" value="Genomic_DNA"/>
</dbReference>
<accession>L8PPP1</accession>
<gene>
    <name evidence="1" type="ORF">STVIR_0555</name>
</gene>
<dbReference type="AlphaFoldDB" id="L8PPP1"/>
<comment type="caution">
    <text evidence="1">The sequence shown here is derived from an EMBL/GenBank/DDBJ whole genome shotgun (WGS) entry which is preliminary data.</text>
</comment>
<dbReference type="Proteomes" id="UP000011205">
    <property type="component" value="Unassembled WGS sequence"/>
</dbReference>
<organism evidence="1 2">
    <name type="scientific">Streptomyces viridochromogenes Tue57</name>
    <dbReference type="NCBI Taxonomy" id="1160705"/>
    <lineage>
        <taxon>Bacteria</taxon>
        <taxon>Bacillati</taxon>
        <taxon>Actinomycetota</taxon>
        <taxon>Actinomycetes</taxon>
        <taxon>Kitasatosporales</taxon>
        <taxon>Streptomycetaceae</taxon>
        <taxon>Streptomyces</taxon>
    </lineage>
</organism>
<proteinExistence type="predicted"/>
<dbReference type="InterPro" id="IPR029062">
    <property type="entry name" value="Class_I_gatase-like"/>
</dbReference>